<keyword evidence="1" id="KW-0732">Signal</keyword>
<dbReference type="Proteomes" id="UP000007801">
    <property type="component" value="Unassembled WGS sequence"/>
</dbReference>
<keyword evidence="3" id="KW-1185">Reference proteome</keyword>
<dbReference type="EMBL" id="CH902624">
    <property type="protein sequence ID" value="EDV33192.2"/>
    <property type="molecule type" value="Genomic_DNA"/>
</dbReference>
<dbReference type="PANTHER" id="PTHR20898:SF0">
    <property type="entry name" value="DAEDALUS ON 3-RELATED"/>
    <property type="match status" value="1"/>
</dbReference>
<feature type="signal peptide" evidence="1">
    <location>
        <begin position="1"/>
        <end position="18"/>
    </location>
</feature>
<sequence length="178" mass="21156">MSPWFWICFSSLLQFAYSEKRNFQIVIDEIKMRNIDPEVFEKLDCDLWQVNNRSYYNSSQVFKNPVNDFSVHAILDFWKPNSKKIQIYDGTFDMCYFLENVQTNRLFKIYAKGVKKHSSVIFKCPFEPNVDYALNNMSFDEEDFPKFIPLGKFRCTLEYLINKQLSARAFVTGKVIAR</sequence>
<evidence type="ECO:0000313" key="2">
    <source>
        <dbReference type="EMBL" id="EDV33192.2"/>
    </source>
</evidence>
<proteinExistence type="predicted"/>
<organism evidence="2 3">
    <name type="scientific">Drosophila ananassae</name>
    <name type="common">Fruit fly</name>
    <dbReference type="NCBI Taxonomy" id="7217"/>
    <lineage>
        <taxon>Eukaryota</taxon>
        <taxon>Metazoa</taxon>
        <taxon>Ecdysozoa</taxon>
        <taxon>Arthropoda</taxon>
        <taxon>Hexapoda</taxon>
        <taxon>Insecta</taxon>
        <taxon>Pterygota</taxon>
        <taxon>Neoptera</taxon>
        <taxon>Endopterygota</taxon>
        <taxon>Diptera</taxon>
        <taxon>Brachycera</taxon>
        <taxon>Muscomorpha</taxon>
        <taxon>Ephydroidea</taxon>
        <taxon>Drosophilidae</taxon>
        <taxon>Drosophila</taxon>
        <taxon>Sophophora</taxon>
    </lineage>
</organism>
<accession>B3MVC7</accession>
<name>B3MVC7_DROAN</name>
<protein>
    <recommendedName>
        <fullName evidence="4">MD-2-related lipid-recognition domain-containing protein</fullName>
    </recommendedName>
</protein>
<dbReference type="Pfam" id="PF06477">
    <property type="entry name" value="DUF1091"/>
    <property type="match status" value="1"/>
</dbReference>
<dbReference type="InParanoid" id="B3MVC7"/>
<dbReference type="InterPro" id="IPR010512">
    <property type="entry name" value="DUF1091"/>
</dbReference>
<dbReference type="PANTHER" id="PTHR20898">
    <property type="entry name" value="DAEDALUS ON 3-RELATED-RELATED"/>
    <property type="match status" value="1"/>
</dbReference>
<dbReference type="HOGENOM" id="CLU_129483_0_0_1"/>
<dbReference type="OrthoDB" id="7837946at2759"/>
<gene>
    <name evidence="2" type="primary">Dana\GF23327</name>
    <name evidence="2" type="synonym">dana_GLEANR_798</name>
    <name evidence="2" type="ORF">GF23327</name>
</gene>
<evidence type="ECO:0000313" key="3">
    <source>
        <dbReference type="Proteomes" id="UP000007801"/>
    </source>
</evidence>
<evidence type="ECO:0008006" key="4">
    <source>
        <dbReference type="Google" id="ProtNLM"/>
    </source>
</evidence>
<reference evidence="2 3" key="1">
    <citation type="journal article" date="2007" name="Nature">
        <title>Evolution of genes and genomes on the Drosophila phylogeny.</title>
        <authorList>
            <consortium name="Drosophila 12 Genomes Consortium"/>
            <person name="Clark A.G."/>
            <person name="Eisen M.B."/>
            <person name="Smith D.R."/>
            <person name="Bergman C.M."/>
            <person name="Oliver B."/>
            <person name="Markow T.A."/>
            <person name="Kaufman T.C."/>
            <person name="Kellis M."/>
            <person name="Gelbart W."/>
            <person name="Iyer V.N."/>
            <person name="Pollard D.A."/>
            <person name="Sackton T.B."/>
            <person name="Larracuente A.M."/>
            <person name="Singh N.D."/>
            <person name="Abad J.P."/>
            <person name="Abt D.N."/>
            <person name="Adryan B."/>
            <person name="Aguade M."/>
            <person name="Akashi H."/>
            <person name="Anderson W.W."/>
            <person name="Aquadro C.F."/>
            <person name="Ardell D.H."/>
            <person name="Arguello R."/>
            <person name="Artieri C.G."/>
            <person name="Barbash D.A."/>
            <person name="Barker D."/>
            <person name="Barsanti P."/>
            <person name="Batterham P."/>
            <person name="Batzoglou S."/>
            <person name="Begun D."/>
            <person name="Bhutkar A."/>
            <person name="Blanco E."/>
            <person name="Bosak S.A."/>
            <person name="Bradley R.K."/>
            <person name="Brand A.D."/>
            <person name="Brent M.R."/>
            <person name="Brooks A.N."/>
            <person name="Brown R.H."/>
            <person name="Butlin R.K."/>
            <person name="Caggese C."/>
            <person name="Calvi B.R."/>
            <person name="Bernardo de Carvalho A."/>
            <person name="Caspi A."/>
            <person name="Castrezana S."/>
            <person name="Celniker S.E."/>
            <person name="Chang J.L."/>
            <person name="Chapple C."/>
            <person name="Chatterji S."/>
            <person name="Chinwalla A."/>
            <person name="Civetta A."/>
            <person name="Clifton S.W."/>
            <person name="Comeron J.M."/>
            <person name="Costello J.C."/>
            <person name="Coyne J.A."/>
            <person name="Daub J."/>
            <person name="David R.G."/>
            <person name="Delcher A.L."/>
            <person name="Delehaunty K."/>
            <person name="Do C.B."/>
            <person name="Ebling H."/>
            <person name="Edwards K."/>
            <person name="Eickbush T."/>
            <person name="Evans J.D."/>
            <person name="Filipski A."/>
            <person name="Findeiss S."/>
            <person name="Freyhult E."/>
            <person name="Fulton L."/>
            <person name="Fulton R."/>
            <person name="Garcia A.C."/>
            <person name="Gardiner A."/>
            <person name="Garfield D.A."/>
            <person name="Garvin B.E."/>
            <person name="Gibson G."/>
            <person name="Gilbert D."/>
            <person name="Gnerre S."/>
            <person name="Godfrey J."/>
            <person name="Good R."/>
            <person name="Gotea V."/>
            <person name="Gravely B."/>
            <person name="Greenberg A.J."/>
            <person name="Griffiths-Jones S."/>
            <person name="Gross S."/>
            <person name="Guigo R."/>
            <person name="Gustafson E.A."/>
            <person name="Haerty W."/>
            <person name="Hahn M.W."/>
            <person name="Halligan D.L."/>
            <person name="Halpern A.L."/>
            <person name="Halter G.M."/>
            <person name="Han M.V."/>
            <person name="Heger A."/>
            <person name="Hillier L."/>
            <person name="Hinrichs A.S."/>
            <person name="Holmes I."/>
            <person name="Hoskins R.A."/>
            <person name="Hubisz M.J."/>
            <person name="Hultmark D."/>
            <person name="Huntley M.A."/>
            <person name="Jaffe D.B."/>
            <person name="Jagadeeshan S."/>
            <person name="Jeck W.R."/>
            <person name="Johnson J."/>
            <person name="Jones C.D."/>
            <person name="Jordan W.C."/>
            <person name="Karpen G.H."/>
            <person name="Kataoka E."/>
            <person name="Keightley P.D."/>
            <person name="Kheradpour P."/>
            <person name="Kirkness E.F."/>
            <person name="Koerich L.B."/>
            <person name="Kristiansen K."/>
            <person name="Kudrna D."/>
            <person name="Kulathinal R.J."/>
            <person name="Kumar S."/>
            <person name="Kwok R."/>
            <person name="Lander E."/>
            <person name="Langley C.H."/>
            <person name="Lapoint R."/>
            <person name="Lazzaro B.P."/>
            <person name="Lee S.J."/>
            <person name="Levesque L."/>
            <person name="Li R."/>
            <person name="Lin C.F."/>
            <person name="Lin M.F."/>
            <person name="Lindblad-Toh K."/>
            <person name="Llopart A."/>
            <person name="Long M."/>
            <person name="Low L."/>
            <person name="Lozovsky E."/>
            <person name="Lu J."/>
            <person name="Luo M."/>
            <person name="Machado C.A."/>
            <person name="Makalowski W."/>
            <person name="Marzo M."/>
            <person name="Matsuda M."/>
            <person name="Matzkin L."/>
            <person name="McAllister B."/>
            <person name="McBride C.S."/>
            <person name="McKernan B."/>
            <person name="McKernan K."/>
            <person name="Mendez-Lago M."/>
            <person name="Minx P."/>
            <person name="Mollenhauer M.U."/>
            <person name="Montooth K."/>
            <person name="Mount S.M."/>
            <person name="Mu X."/>
            <person name="Myers E."/>
            <person name="Negre B."/>
            <person name="Newfeld S."/>
            <person name="Nielsen R."/>
            <person name="Noor M.A."/>
            <person name="O'Grady P."/>
            <person name="Pachter L."/>
            <person name="Papaceit M."/>
            <person name="Parisi M.J."/>
            <person name="Parisi M."/>
            <person name="Parts L."/>
            <person name="Pedersen J.S."/>
            <person name="Pesole G."/>
            <person name="Phillippy A.M."/>
            <person name="Ponting C.P."/>
            <person name="Pop M."/>
            <person name="Porcelli D."/>
            <person name="Powell J.R."/>
            <person name="Prohaska S."/>
            <person name="Pruitt K."/>
            <person name="Puig M."/>
            <person name="Quesneville H."/>
            <person name="Ram K.R."/>
            <person name="Rand D."/>
            <person name="Rasmussen M.D."/>
            <person name="Reed L.K."/>
            <person name="Reenan R."/>
            <person name="Reily A."/>
            <person name="Remington K.A."/>
            <person name="Rieger T.T."/>
            <person name="Ritchie M.G."/>
            <person name="Robin C."/>
            <person name="Rogers Y.H."/>
            <person name="Rohde C."/>
            <person name="Rozas J."/>
            <person name="Rubenfield M.J."/>
            <person name="Ruiz A."/>
            <person name="Russo S."/>
            <person name="Salzberg S.L."/>
            <person name="Sanchez-Gracia A."/>
            <person name="Saranga D.J."/>
            <person name="Sato H."/>
            <person name="Schaeffer S.W."/>
            <person name="Schatz M.C."/>
            <person name="Schlenke T."/>
            <person name="Schwartz R."/>
            <person name="Segarra C."/>
            <person name="Singh R.S."/>
            <person name="Sirot L."/>
            <person name="Sirota M."/>
            <person name="Sisneros N.B."/>
            <person name="Smith C.D."/>
            <person name="Smith T.F."/>
            <person name="Spieth J."/>
            <person name="Stage D.E."/>
            <person name="Stark A."/>
            <person name="Stephan W."/>
            <person name="Strausberg R.L."/>
            <person name="Strempel S."/>
            <person name="Sturgill D."/>
            <person name="Sutton G."/>
            <person name="Sutton G.G."/>
            <person name="Tao W."/>
            <person name="Teichmann S."/>
            <person name="Tobari Y.N."/>
            <person name="Tomimura Y."/>
            <person name="Tsolas J.M."/>
            <person name="Valente V.L."/>
            <person name="Venter E."/>
            <person name="Venter J.C."/>
            <person name="Vicario S."/>
            <person name="Vieira F.G."/>
            <person name="Vilella A.J."/>
            <person name="Villasante A."/>
            <person name="Walenz B."/>
            <person name="Wang J."/>
            <person name="Wasserman M."/>
            <person name="Watts T."/>
            <person name="Wilson D."/>
            <person name="Wilson R.K."/>
            <person name="Wing R.A."/>
            <person name="Wolfner M.F."/>
            <person name="Wong A."/>
            <person name="Wong G.K."/>
            <person name="Wu C.I."/>
            <person name="Wu G."/>
            <person name="Yamamoto D."/>
            <person name="Yang H.P."/>
            <person name="Yang S.P."/>
            <person name="Yorke J.A."/>
            <person name="Yoshida K."/>
            <person name="Zdobnov E."/>
            <person name="Zhang P."/>
            <person name="Zhang Y."/>
            <person name="Zimin A.V."/>
            <person name="Baldwin J."/>
            <person name="Abdouelleil A."/>
            <person name="Abdulkadir J."/>
            <person name="Abebe A."/>
            <person name="Abera B."/>
            <person name="Abreu J."/>
            <person name="Acer S.C."/>
            <person name="Aftuck L."/>
            <person name="Alexander A."/>
            <person name="An P."/>
            <person name="Anderson E."/>
            <person name="Anderson S."/>
            <person name="Arachi H."/>
            <person name="Azer M."/>
            <person name="Bachantsang P."/>
            <person name="Barry A."/>
            <person name="Bayul T."/>
            <person name="Berlin A."/>
            <person name="Bessette D."/>
            <person name="Bloom T."/>
            <person name="Blye J."/>
            <person name="Boguslavskiy L."/>
            <person name="Bonnet C."/>
            <person name="Boukhgalter B."/>
            <person name="Bourzgui I."/>
            <person name="Brown A."/>
            <person name="Cahill P."/>
            <person name="Channer S."/>
            <person name="Cheshatsang Y."/>
            <person name="Chuda L."/>
            <person name="Citroen M."/>
            <person name="Collymore A."/>
            <person name="Cooke P."/>
            <person name="Costello M."/>
            <person name="D'Aco K."/>
            <person name="Daza R."/>
            <person name="De Haan G."/>
            <person name="DeGray S."/>
            <person name="DeMaso C."/>
            <person name="Dhargay N."/>
            <person name="Dooley K."/>
            <person name="Dooley E."/>
            <person name="Doricent M."/>
            <person name="Dorje P."/>
            <person name="Dorjee K."/>
            <person name="Dupes A."/>
            <person name="Elong R."/>
            <person name="Falk J."/>
            <person name="Farina A."/>
            <person name="Faro S."/>
            <person name="Ferguson D."/>
            <person name="Fisher S."/>
            <person name="Foley C.D."/>
            <person name="Franke A."/>
            <person name="Friedrich D."/>
            <person name="Gadbois L."/>
            <person name="Gearin G."/>
            <person name="Gearin C.R."/>
            <person name="Giannoukos G."/>
            <person name="Goode T."/>
            <person name="Graham J."/>
            <person name="Grandbois E."/>
            <person name="Grewal S."/>
            <person name="Gyaltsen K."/>
            <person name="Hafez N."/>
            <person name="Hagos B."/>
            <person name="Hall J."/>
            <person name="Henson C."/>
            <person name="Hollinger A."/>
            <person name="Honan T."/>
            <person name="Huard M.D."/>
            <person name="Hughes L."/>
            <person name="Hurhula B."/>
            <person name="Husby M.E."/>
            <person name="Kamat A."/>
            <person name="Kanga B."/>
            <person name="Kashin S."/>
            <person name="Khazanovich D."/>
            <person name="Kisner P."/>
            <person name="Lance K."/>
            <person name="Lara M."/>
            <person name="Lee W."/>
            <person name="Lennon N."/>
            <person name="Letendre F."/>
            <person name="LeVine R."/>
            <person name="Lipovsky A."/>
            <person name="Liu X."/>
            <person name="Liu J."/>
            <person name="Liu S."/>
            <person name="Lokyitsang T."/>
            <person name="Lokyitsang Y."/>
            <person name="Lubonja R."/>
            <person name="Lui A."/>
            <person name="MacDonald P."/>
            <person name="Magnisalis V."/>
            <person name="Maru K."/>
            <person name="Matthews C."/>
            <person name="McCusker W."/>
            <person name="McDonough S."/>
            <person name="Mehta T."/>
            <person name="Meldrim J."/>
            <person name="Meneus L."/>
            <person name="Mihai O."/>
            <person name="Mihalev A."/>
            <person name="Mihova T."/>
            <person name="Mittelman R."/>
            <person name="Mlenga V."/>
            <person name="Montmayeur A."/>
            <person name="Mulrain L."/>
            <person name="Navidi A."/>
            <person name="Naylor J."/>
            <person name="Negash T."/>
            <person name="Nguyen T."/>
            <person name="Nguyen N."/>
            <person name="Nicol R."/>
            <person name="Norbu C."/>
            <person name="Norbu N."/>
            <person name="Novod N."/>
            <person name="O'Neill B."/>
            <person name="Osman S."/>
            <person name="Markiewicz E."/>
            <person name="Oyono O.L."/>
            <person name="Patti C."/>
            <person name="Phunkhang P."/>
            <person name="Pierre F."/>
            <person name="Priest M."/>
            <person name="Raghuraman S."/>
            <person name="Rege F."/>
            <person name="Reyes R."/>
            <person name="Rise C."/>
            <person name="Rogov P."/>
            <person name="Ross K."/>
            <person name="Ryan E."/>
            <person name="Settipalli S."/>
            <person name="Shea T."/>
            <person name="Sherpa N."/>
            <person name="Shi L."/>
            <person name="Shih D."/>
            <person name="Sparrow T."/>
            <person name="Spaulding J."/>
            <person name="Stalker J."/>
            <person name="Stange-Thomann N."/>
            <person name="Stavropoulos S."/>
            <person name="Stone C."/>
            <person name="Strader C."/>
            <person name="Tesfaye S."/>
            <person name="Thomson T."/>
            <person name="Thoulutsang Y."/>
            <person name="Thoulutsang D."/>
            <person name="Topham K."/>
            <person name="Topping I."/>
            <person name="Tsamla T."/>
            <person name="Vassiliev H."/>
            <person name="Vo A."/>
            <person name="Wangchuk T."/>
            <person name="Wangdi T."/>
            <person name="Weiand M."/>
            <person name="Wilkinson J."/>
            <person name="Wilson A."/>
            <person name="Yadav S."/>
            <person name="Young G."/>
            <person name="Yu Q."/>
            <person name="Zembek L."/>
            <person name="Zhong D."/>
            <person name="Zimmer A."/>
            <person name="Zwirko Z."/>
            <person name="Jaffe D.B."/>
            <person name="Alvarez P."/>
            <person name="Brockman W."/>
            <person name="Butler J."/>
            <person name="Chin C."/>
            <person name="Gnerre S."/>
            <person name="Grabherr M."/>
            <person name="Kleber M."/>
            <person name="Mauceli E."/>
            <person name="MacCallum I."/>
        </authorList>
    </citation>
    <scope>NUCLEOTIDE SEQUENCE [LARGE SCALE GENOMIC DNA]</scope>
    <source>
        <strain evidence="3">Tucson 14024-0371.13</strain>
    </source>
</reference>
<evidence type="ECO:0000256" key="1">
    <source>
        <dbReference type="SAM" id="SignalP"/>
    </source>
</evidence>
<dbReference type="AlphaFoldDB" id="B3MVC7"/>
<feature type="chain" id="PRO_5006454972" description="MD-2-related lipid-recognition domain-containing protein" evidence="1">
    <location>
        <begin position="19"/>
        <end position="178"/>
    </location>
</feature>
<dbReference type="SMART" id="SM00697">
    <property type="entry name" value="DM8"/>
    <property type="match status" value="1"/>
</dbReference>